<evidence type="ECO:0000313" key="2">
    <source>
        <dbReference type="EMBL" id="KAF6435768.1"/>
    </source>
</evidence>
<keyword evidence="3" id="KW-1185">Reference proteome</keyword>
<dbReference type="EMBL" id="JACASE010000009">
    <property type="protein sequence ID" value="KAF6435768.1"/>
    <property type="molecule type" value="Genomic_DNA"/>
</dbReference>
<proteinExistence type="predicted"/>
<organism evidence="2 3">
    <name type="scientific">Rousettus aegyptiacus</name>
    <name type="common">Egyptian fruit bat</name>
    <name type="synonym">Pteropus aegyptiacus</name>
    <dbReference type="NCBI Taxonomy" id="9407"/>
    <lineage>
        <taxon>Eukaryota</taxon>
        <taxon>Metazoa</taxon>
        <taxon>Chordata</taxon>
        <taxon>Craniata</taxon>
        <taxon>Vertebrata</taxon>
        <taxon>Euteleostomi</taxon>
        <taxon>Mammalia</taxon>
        <taxon>Eutheria</taxon>
        <taxon>Laurasiatheria</taxon>
        <taxon>Chiroptera</taxon>
        <taxon>Yinpterochiroptera</taxon>
        <taxon>Pteropodoidea</taxon>
        <taxon>Pteropodidae</taxon>
        <taxon>Rousettinae</taxon>
        <taxon>Rousettus</taxon>
    </lineage>
</organism>
<dbReference type="AlphaFoldDB" id="A0A7J8EJV0"/>
<name>A0A7J8EJV0_ROUAE</name>
<feature type="region of interest" description="Disordered" evidence="1">
    <location>
        <begin position="177"/>
        <end position="196"/>
    </location>
</feature>
<feature type="compositionally biased region" description="Polar residues" evidence="1">
    <location>
        <begin position="185"/>
        <end position="196"/>
    </location>
</feature>
<evidence type="ECO:0000256" key="1">
    <source>
        <dbReference type="SAM" id="MobiDB-lite"/>
    </source>
</evidence>
<sequence>MRLGGSEVSSLTPRRLSSLSLRTDDKGALYPGLRVVSNRELCHWPVRTGDASYDRGRKTEERPAPSTRRRGLLGSVSCTLLVHPCSCLSGKNRLVTNGVHVVRELIFSKRRQCRMIKTDPGFPCFEPFSLSKDFFFASLLSCTVWVTSSNPQNLNEAYNNSPPRTVLGAAAMRSAPAVRARGMNERNQFPASPTSP</sequence>
<comment type="caution">
    <text evidence="2">The sequence shown here is derived from an EMBL/GenBank/DDBJ whole genome shotgun (WGS) entry which is preliminary data.</text>
</comment>
<accession>A0A7J8EJV0</accession>
<reference evidence="2 3" key="1">
    <citation type="journal article" date="2020" name="Nature">
        <title>Six reference-quality genomes reveal evolution of bat adaptations.</title>
        <authorList>
            <person name="Jebb D."/>
            <person name="Huang Z."/>
            <person name="Pippel M."/>
            <person name="Hughes G.M."/>
            <person name="Lavrichenko K."/>
            <person name="Devanna P."/>
            <person name="Winkler S."/>
            <person name="Jermiin L.S."/>
            <person name="Skirmuntt E.C."/>
            <person name="Katzourakis A."/>
            <person name="Burkitt-Gray L."/>
            <person name="Ray D.A."/>
            <person name="Sullivan K.A.M."/>
            <person name="Roscito J.G."/>
            <person name="Kirilenko B.M."/>
            <person name="Davalos L.M."/>
            <person name="Corthals A.P."/>
            <person name="Power M.L."/>
            <person name="Jones G."/>
            <person name="Ransome R.D."/>
            <person name="Dechmann D.K.N."/>
            <person name="Locatelli A.G."/>
            <person name="Puechmaille S.J."/>
            <person name="Fedrigo O."/>
            <person name="Jarvis E.D."/>
            <person name="Hiller M."/>
            <person name="Vernes S.C."/>
            <person name="Myers E.W."/>
            <person name="Teeling E.C."/>
        </authorList>
    </citation>
    <scope>NUCLEOTIDE SEQUENCE [LARGE SCALE GENOMIC DNA]</scope>
    <source>
        <strain evidence="2">MRouAeg1</strain>
        <tissue evidence="2">Muscle</tissue>
    </source>
</reference>
<evidence type="ECO:0000313" key="3">
    <source>
        <dbReference type="Proteomes" id="UP000593571"/>
    </source>
</evidence>
<protein>
    <submittedName>
        <fullName evidence="2">Uncharacterized protein</fullName>
    </submittedName>
</protein>
<gene>
    <name evidence="2" type="ORF">HJG63_012496</name>
</gene>
<dbReference type="Proteomes" id="UP000593571">
    <property type="component" value="Unassembled WGS sequence"/>
</dbReference>